<evidence type="ECO:0000259" key="1">
    <source>
        <dbReference type="Pfam" id="PF12728"/>
    </source>
</evidence>
<dbReference type="Proteomes" id="UP001597512">
    <property type="component" value="Unassembled WGS sequence"/>
</dbReference>
<accession>A0ABW6ASS1</accession>
<reference evidence="3" key="1">
    <citation type="journal article" date="2019" name="Int. J. Syst. Evol. Microbiol.">
        <title>The Global Catalogue of Microorganisms (GCM) 10K type strain sequencing project: providing services to taxonomists for standard genome sequencing and annotation.</title>
        <authorList>
            <consortium name="The Broad Institute Genomics Platform"/>
            <consortium name="The Broad Institute Genome Sequencing Center for Infectious Disease"/>
            <person name="Wu L."/>
            <person name="Ma J."/>
        </authorList>
    </citation>
    <scope>NUCLEOTIDE SEQUENCE [LARGE SCALE GENOMIC DNA]</scope>
    <source>
        <strain evidence="3">KCTC 52490</strain>
    </source>
</reference>
<keyword evidence="3" id="KW-1185">Reference proteome</keyword>
<feature type="domain" description="Helix-turn-helix" evidence="1">
    <location>
        <begin position="45"/>
        <end position="90"/>
    </location>
</feature>
<proteinExistence type="predicted"/>
<dbReference type="EMBL" id="JBHUOM010000023">
    <property type="protein sequence ID" value="MFD2937253.1"/>
    <property type="molecule type" value="Genomic_DNA"/>
</dbReference>
<dbReference type="RefSeq" id="WP_381506890.1">
    <property type="nucleotide sequence ID" value="NZ_JBHUOM010000023.1"/>
</dbReference>
<evidence type="ECO:0000313" key="2">
    <source>
        <dbReference type="EMBL" id="MFD2937253.1"/>
    </source>
</evidence>
<gene>
    <name evidence="2" type="ORF">ACFS25_25995</name>
</gene>
<comment type="caution">
    <text evidence="2">The sequence shown here is derived from an EMBL/GenBank/DDBJ whole genome shotgun (WGS) entry which is preliminary data.</text>
</comment>
<dbReference type="NCBIfam" id="TIGR01764">
    <property type="entry name" value="excise"/>
    <property type="match status" value="1"/>
</dbReference>
<organism evidence="2 3">
    <name type="scientific">Spirosoma flavum</name>
    <dbReference type="NCBI Taxonomy" id="2048557"/>
    <lineage>
        <taxon>Bacteria</taxon>
        <taxon>Pseudomonadati</taxon>
        <taxon>Bacteroidota</taxon>
        <taxon>Cytophagia</taxon>
        <taxon>Cytophagales</taxon>
        <taxon>Cytophagaceae</taxon>
        <taxon>Spirosoma</taxon>
    </lineage>
</organism>
<evidence type="ECO:0000313" key="3">
    <source>
        <dbReference type="Proteomes" id="UP001597512"/>
    </source>
</evidence>
<sequence>MSYHNPFEPINERLTNLEALALEMLQLLRKTENNPATAPDDEAPLTIKQAAEFLNVSRQTIYQNIAKIPHRKRHGRLYFFKSELLDYLSKAV</sequence>
<protein>
    <submittedName>
        <fullName evidence="2">Helix-turn-helix domain-containing protein</fullName>
    </submittedName>
</protein>
<dbReference type="InterPro" id="IPR010093">
    <property type="entry name" value="SinI_DNA-bd"/>
</dbReference>
<dbReference type="Pfam" id="PF12728">
    <property type="entry name" value="HTH_17"/>
    <property type="match status" value="1"/>
</dbReference>
<name>A0ABW6ASS1_9BACT</name>
<dbReference type="InterPro" id="IPR041657">
    <property type="entry name" value="HTH_17"/>
</dbReference>